<proteinExistence type="inferred from homology"/>
<organism evidence="3 4">
    <name type="scientific">Arcobacter defluvii</name>
    <dbReference type="NCBI Taxonomy" id="873191"/>
    <lineage>
        <taxon>Bacteria</taxon>
        <taxon>Pseudomonadati</taxon>
        <taxon>Campylobacterota</taxon>
        <taxon>Epsilonproteobacteria</taxon>
        <taxon>Campylobacterales</taxon>
        <taxon>Arcobacteraceae</taxon>
        <taxon>Arcobacter</taxon>
    </lineage>
</organism>
<dbReference type="RefSeq" id="WP_129010341.1">
    <property type="nucleotide sequence ID" value="NZ_CP053835.1"/>
</dbReference>
<dbReference type="KEGG" id="adz:ADFLV_0384"/>
<comment type="similarity">
    <text evidence="1">Belongs to the DprA/Smf family.</text>
</comment>
<sequence length="257" mass="29267">MIKQINFKIEELSSMKKYPNEIFYIGNLDLLKRKKIAIIGTRRPSSYTKEFTYKLSSKLSSNNICIVSGAAMGVDAIAHQGAKSNNTIAVVANGLDIRYPSINKNLIQDIENNGLILSTYKEKEKAKNYTFILRNELVVALGDILIVTEADKNSGSLSSVEFALKMKKEIYTLPHRLNESLGTQELVKKNLIKVIYDIDEFIEKITFKKTKIIEDEVLLFCRNNPTYESTIEKFSSKIFEYELEGKISIKNGRVYLN</sequence>
<dbReference type="Gene3D" id="3.40.50.450">
    <property type="match status" value="1"/>
</dbReference>
<dbReference type="EMBL" id="CP053835">
    <property type="protein sequence ID" value="QKF76444.1"/>
    <property type="molecule type" value="Genomic_DNA"/>
</dbReference>
<evidence type="ECO:0000313" key="4">
    <source>
        <dbReference type="Proteomes" id="UP000503313"/>
    </source>
</evidence>
<keyword evidence="4" id="KW-1185">Reference proteome</keyword>
<dbReference type="InterPro" id="IPR057666">
    <property type="entry name" value="DrpA_SLOG"/>
</dbReference>
<feature type="domain" description="Smf/DprA SLOG" evidence="2">
    <location>
        <begin position="11"/>
        <end position="205"/>
    </location>
</feature>
<gene>
    <name evidence="3" type="primary">dprA</name>
    <name evidence="3" type="ORF">ADFLV_0384</name>
</gene>
<reference evidence="3 4" key="1">
    <citation type="submission" date="2020-05" db="EMBL/GenBank/DDBJ databases">
        <title>Complete genome sequencing of Campylobacter and Arcobacter type strains.</title>
        <authorList>
            <person name="Miller W.G."/>
            <person name="Yee E."/>
        </authorList>
    </citation>
    <scope>NUCLEOTIDE SEQUENCE [LARGE SCALE GENOMIC DNA]</scope>
    <source>
        <strain evidence="3 4">LMG 25694</strain>
    </source>
</reference>
<evidence type="ECO:0000256" key="1">
    <source>
        <dbReference type="ARBA" id="ARBA00006525"/>
    </source>
</evidence>
<accession>A0AAE7E6E5</accession>
<dbReference type="SUPFAM" id="SSF102405">
    <property type="entry name" value="MCP/YpsA-like"/>
    <property type="match status" value="1"/>
</dbReference>
<dbReference type="GO" id="GO:0009294">
    <property type="term" value="P:DNA-mediated transformation"/>
    <property type="evidence" value="ECO:0007669"/>
    <property type="project" value="InterPro"/>
</dbReference>
<evidence type="ECO:0000259" key="2">
    <source>
        <dbReference type="Pfam" id="PF02481"/>
    </source>
</evidence>
<dbReference type="PANTHER" id="PTHR43022">
    <property type="entry name" value="PROTEIN SMF"/>
    <property type="match status" value="1"/>
</dbReference>
<protein>
    <submittedName>
        <fullName evidence="3">DNA protecting protein DprA</fullName>
    </submittedName>
</protein>
<dbReference type="Pfam" id="PF02481">
    <property type="entry name" value="DNA_processg_A"/>
    <property type="match status" value="1"/>
</dbReference>
<dbReference type="PANTHER" id="PTHR43022:SF1">
    <property type="entry name" value="PROTEIN SMF"/>
    <property type="match status" value="1"/>
</dbReference>
<evidence type="ECO:0000313" key="3">
    <source>
        <dbReference type="EMBL" id="QKF76444.1"/>
    </source>
</evidence>
<dbReference type="InterPro" id="IPR003488">
    <property type="entry name" value="DprA"/>
</dbReference>
<dbReference type="Proteomes" id="UP000503313">
    <property type="component" value="Chromosome"/>
</dbReference>
<name>A0AAE7E6E5_9BACT</name>
<dbReference type="AlphaFoldDB" id="A0AAE7E6E5"/>